<sequence>MTLNDIKTDLTTLFSDERVAADFYAFAEDDGIVRGDHIRCEVSGQDFFFPVPTEITVLTRVCQFNHYCESTEARIVVAVGGVVDERCGIVTPRYFFAKLFYNEDCEVYSVDIDTSEARL</sequence>
<protein>
    <submittedName>
        <fullName evidence="1">Uncharacterized protein</fullName>
    </submittedName>
</protein>
<accession>A0AA48WHV6</accession>
<organism evidence="1 2">
    <name type="scientific">Massilia antarctica</name>
    <dbReference type="NCBI Taxonomy" id="2765360"/>
    <lineage>
        <taxon>Bacteria</taxon>
        <taxon>Pseudomonadati</taxon>
        <taxon>Pseudomonadota</taxon>
        <taxon>Betaproteobacteria</taxon>
        <taxon>Burkholderiales</taxon>
        <taxon>Oxalobacteraceae</taxon>
        <taxon>Telluria group</taxon>
        <taxon>Massilia</taxon>
    </lineage>
</organism>
<keyword evidence="2" id="KW-1185">Reference proteome</keyword>
<dbReference type="RefSeq" id="WP_206091492.1">
    <property type="nucleotide sequence ID" value="NZ_CP065053.1"/>
</dbReference>
<evidence type="ECO:0000313" key="1">
    <source>
        <dbReference type="EMBL" id="QPI51982.1"/>
    </source>
</evidence>
<reference evidence="1 2" key="1">
    <citation type="submission" date="2020-11" db="EMBL/GenBank/DDBJ databases">
        <authorList>
            <person name="Sun Q."/>
        </authorList>
    </citation>
    <scope>NUCLEOTIDE SEQUENCE [LARGE SCALE GENOMIC DNA]</scope>
    <source>
        <strain evidence="1 2">P8398</strain>
    </source>
</reference>
<dbReference type="EMBL" id="CP065053">
    <property type="protein sequence ID" value="QPI51982.1"/>
    <property type="molecule type" value="Genomic_DNA"/>
</dbReference>
<gene>
    <name evidence="1" type="ORF">IV454_11055</name>
</gene>
<evidence type="ECO:0000313" key="2">
    <source>
        <dbReference type="Proteomes" id="UP000662888"/>
    </source>
</evidence>
<dbReference type="Proteomes" id="UP000662888">
    <property type="component" value="Chromosome"/>
</dbReference>
<name>A0AA48WHV6_9BURK</name>
<proteinExistence type="predicted"/>